<evidence type="ECO:0000313" key="2">
    <source>
        <dbReference type="EMBL" id="MBW3082313.1"/>
    </source>
</evidence>
<comment type="caution">
    <text evidence="2">The sequence shown here is derived from an EMBL/GenBank/DDBJ whole genome shotgun (WGS) entry which is preliminary data.</text>
</comment>
<sequence length="163" mass="17148">MSQRFHPATIAVLKALLALLFAGALASQIWVLPTLAAQCATDDPPHAYLRIPYLVVCIVVVLGFETALASVWRLLSMTAGGQVFSGRALRWVDLIIGCAAADTVLVAGLFLHVVAVAQVGPFLVVALMAAGVVFGVAFTLLMLVMRGLLVVATGQHDELEAVI</sequence>
<protein>
    <submittedName>
        <fullName evidence="2">DUF2975 domain-containing protein</fullName>
    </submittedName>
</protein>
<accession>A0ABS6W745</accession>
<proteinExistence type="predicted"/>
<dbReference type="Pfam" id="PF11188">
    <property type="entry name" value="DUF2975"/>
    <property type="match status" value="1"/>
</dbReference>
<keyword evidence="1" id="KW-0812">Transmembrane</keyword>
<reference evidence="2 3" key="1">
    <citation type="submission" date="2021-05" db="EMBL/GenBank/DDBJ databases">
        <title>Phylogenetic classification of ten novel species belonging to the genus Bifidobacterium comprising B. colchicus sp. nov., B. abeli sp. nov., B. bicoloris sp. nov., B. guerezis sp. nov., B. rosaliae sp. nov., B. santillanensis sp. nov., B. argentati sp. nov., B. amazzoni sp. nov., B. pluviali sp. nov., and B. pinnaculum sp. nov.</title>
        <authorList>
            <person name="Lugli G.A."/>
            <person name="Ruiz Garcia L."/>
            <person name="Margolles A."/>
            <person name="Ventura M."/>
        </authorList>
    </citation>
    <scope>NUCLEOTIDE SEQUENCE [LARGE SCALE GENOMIC DNA]</scope>
    <source>
        <strain evidence="2 3">6T3</strain>
    </source>
</reference>
<gene>
    <name evidence="2" type="ORF">KIH73_02785</name>
</gene>
<dbReference type="EMBL" id="JAHBBD010000004">
    <property type="protein sequence ID" value="MBW3082313.1"/>
    <property type="molecule type" value="Genomic_DNA"/>
</dbReference>
<dbReference type="InterPro" id="IPR021354">
    <property type="entry name" value="DUF2975"/>
</dbReference>
<evidence type="ECO:0000313" key="3">
    <source>
        <dbReference type="Proteomes" id="UP000812844"/>
    </source>
</evidence>
<dbReference type="Proteomes" id="UP000812844">
    <property type="component" value="Unassembled WGS sequence"/>
</dbReference>
<dbReference type="RefSeq" id="WP_219080315.1">
    <property type="nucleotide sequence ID" value="NZ_JAHBBD010000004.1"/>
</dbReference>
<organism evidence="2 3">
    <name type="scientific">Bifidobacterium phasiani</name>
    <dbReference type="NCBI Taxonomy" id="2834431"/>
    <lineage>
        <taxon>Bacteria</taxon>
        <taxon>Bacillati</taxon>
        <taxon>Actinomycetota</taxon>
        <taxon>Actinomycetes</taxon>
        <taxon>Bifidobacteriales</taxon>
        <taxon>Bifidobacteriaceae</taxon>
        <taxon>Bifidobacterium</taxon>
    </lineage>
</organism>
<evidence type="ECO:0000256" key="1">
    <source>
        <dbReference type="SAM" id="Phobius"/>
    </source>
</evidence>
<name>A0ABS6W745_9BIFI</name>
<feature type="transmembrane region" description="Helical" evidence="1">
    <location>
        <begin position="122"/>
        <end position="144"/>
    </location>
</feature>
<keyword evidence="1" id="KW-0472">Membrane</keyword>
<keyword evidence="3" id="KW-1185">Reference proteome</keyword>
<feature type="transmembrane region" description="Helical" evidence="1">
    <location>
        <begin position="91"/>
        <end position="116"/>
    </location>
</feature>
<feature type="transmembrane region" description="Helical" evidence="1">
    <location>
        <begin position="50"/>
        <end position="71"/>
    </location>
</feature>
<keyword evidence="1" id="KW-1133">Transmembrane helix</keyword>